<accession>A0A3L6QPH6</accession>
<name>A0A3L6QPH6_PANMI</name>
<sequence length="124" mass="12963">MSCLLSLLPLLLVAAAASAAAAVGALNAIRDQLSAGGPLLDVQWANGTTYLFDAASCRTFHFAVGLLPPDWKARGAAYLPGTRVRMERHVLNFEEGGVLEDSSKFQAPAYCFNGSNADAPASPP</sequence>
<keyword evidence="1" id="KW-0732">Signal</keyword>
<dbReference type="STRING" id="4540.A0A3L6QPH6"/>
<comment type="caution">
    <text evidence="2">The sequence shown here is derived from an EMBL/GenBank/DDBJ whole genome shotgun (WGS) entry which is preliminary data.</text>
</comment>
<dbReference type="InterPro" id="IPR038941">
    <property type="entry name" value="At4g14100-like"/>
</dbReference>
<feature type="signal peptide" evidence="1">
    <location>
        <begin position="1"/>
        <end position="19"/>
    </location>
</feature>
<organism evidence="2 3">
    <name type="scientific">Panicum miliaceum</name>
    <name type="common">Proso millet</name>
    <name type="synonym">Broomcorn millet</name>
    <dbReference type="NCBI Taxonomy" id="4540"/>
    <lineage>
        <taxon>Eukaryota</taxon>
        <taxon>Viridiplantae</taxon>
        <taxon>Streptophyta</taxon>
        <taxon>Embryophyta</taxon>
        <taxon>Tracheophyta</taxon>
        <taxon>Spermatophyta</taxon>
        <taxon>Magnoliopsida</taxon>
        <taxon>Liliopsida</taxon>
        <taxon>Poales</taxon>
        <taxon>Poaceae</taxon>
        <taxon>PACMAD clade</taxon>
        <taxon>Panicoideae</taxon>
        <taxon>Panicodae</taxon>
        <taxon>Paniceae</taxon>
        <taxon>Panicinae</taxon>
        <taxon>Panicum</taxon>
        <taxon>Panicum sect. Panicum</taxon>
    </lineage>
</organism>
<dbReference type="EMBL" id="PQIB02000011">
    <property type="protein sequence ID" value="RLM85747.1"/>
    <property type="molecule type" value="Genomic_DNA"/>
</dbReference>
<proteinExistence type="predicted"/>
<evidence type="ECO:0000256" key="1">
    <source>
        <dbReference type="SAM" id="SignalP"/>
    </source>
</evidence>
<dbReference type="PANTHER" id="PTHR33880">
    <property type="entry name" value="EXPRESSED PROTEIN"/>
    <property type="match status" value="1"/>
</dbReference>
<dbReference type="OrthoDB" id="643324at2759"/>
<keyword evidence="3" id="KW-1185">Reference proteome</keyword>
<evidence type="ECO:0000313" key="2">
    <source>
        <dbReference type="EMBL" id="RLM85747.1"/>
    </source>
</evidence>
<protein>
    <submittedName>
        <fullName evidence="2">Uncharacterized protein</fullName>
    </submittedName>
</protein>
<gene>
    <name evidence="2" type="ORF">C2845_PM04G04840</name>
</gene>
<feature type="chain" id="PRO_5018205316" evidence="1">
    <location>
        <begin position="20"/>
        <end position="124"/>
    </location>
</feature>
<evidence type="ECO:0000313" key="3">
    <source>
        <dbReference type="Proteomes" id="UP000275267"/>
    </source>
</evidence>
<reference evidence="3" key="1">
    <citation type="journal article" date="2019" name="Nat. Commun.">
        <title>The genome of broomcorn millet.</title>
        <authorList>
            <person name="Zou C."/>
            <person name="Miki D."/>
            <person name="Li D."/>
            <person name="Tang Q."/>
            <person name="Xiao L."/>
            <person name="Rajput S."/>
            <person name="Deng P."/>
            <person name="Jia W."/>
            <person name="Huang R."/>
            <person name="Zhang M."/>
            <person name="Sun Y."/>
            <person name="Hu J."/>
            <person name="Fu X."/>
            <person name="Schnable P.S."/>
            <person name="Li F."/>
            <person name="Zhang H."/>
            <person name="Feng B."/>
            <person name="Zhu X."/>
            <person name="Liu R."/>
            <person name="Schnable J.C."/>
            <person name="Zhu J.-K."/>
            <person name="Zhang H."/>
        </authorList>
    </citation>
    <scope>NUCLEOTIDE SEQUENCE [LARGE SCALE GENOMIC DNA]</scope>
</reference>
<dbReference type="AlphaFoldDB" id="A0A3L6QPH6"/>
<dbReference type="PANTHER" id="PTHR33880:SF11">
    <property type="entry name" value="NEPROSIN DOMAIN-CONTAINING PROTEIN"/>
    <property type="match status" value="1"/>
</dbReference>
<dbReference type="Proteomes" id="UP000275267">
    <property type="component" value="Unassembled WGS sequence"/>
</dbReference>